<protein>
    <submittedName>
        <fullName evidence="7">Uncharacterized protein</fullName>
    </submittedName>
</protein>
<dbReference type="AlphaFoldDB" id="A0A7S2S365"/>
<organism evidence="7">
    <name type="scientific">Mucochytrium quahogii</name>
    <dbReference type="NCBI Taxonomy" id="96639"/>
    <lineage>
        <taxon>Eukaryota</taxon>
        <taxon>Sar</taxon>
        <taxon>Stramenopiles</taxon>
        <taxon>Bigyra</taxon>
        <taxon>Labyrinthulomycetes</taxon>
        <taxon>Thraustochytrida</taxon>
        <taxon>Thraustochytriidae</taxon>
        <taxon>Mucochytrium</taxon>
    </lineage>
</organism>
<proteinExistence type="inferred from homology"/>
<evidence type="ECO:0000256" key="6">
    <source>
        <dbReference type="ARBA" id="ARBA00023136"/>
    </source>
</evidence>
<keyword evidence="3" id="KW-0812">Transmembrane</keyword>
<evidence type="ECO:0000313" key="7">
    <source>
        <dbReference type="EMBL" id="CAD9688117.1"/>
    </source>
</evidence>
<comment type="similarity">
    <text evidence="2">Belongs to the glycosyltransferase 31 family. Beta3-Gal-T subfamily.</text>
</comment>
<keyword evidence="5" id="KW-1133">Transmembrane helix</keyword>
<comment type="subcellular location">
    <subcellularLocation>
        <location evidence="1">Membrane</location>
        <topology evidence="1">Single-pass type II membrane protein</topology>
    </subcellularLocation>
</comment>
<sequence>MRWRWGNVKLRTVLVGVLGLWLVKCMFEVMIRVHDQDGVVVSDKENKHVAVILVMKSSVDTLRYDERVEAILETWGNPNVTEKHCDNLQVQVRFVSQNQVHDEHVYQVDEKEGKSLNMIEAYKMALDEFWDRLKWVAKGDDLTFWYTNNLCLYLSRLTESTGPNPEIATGNYLMESKGKDSFLSGGAGWVLSRSWLTRYLDTWDKECSDSFRKDAEDMSLASCAVKAGLNLSKALDGSKELFNVYGPMGSILGLYDSWYRRYKLNAGIENLSCCSDSLITFHYIEAPLVRRIWQILHSSKVSLSMDTWPHGLGGYAKKPRSPTNIDELNDLLGRMRGF</sequence>
<dbReference type="InterPro" id="IPR026050">
    <property type="entry name" value="C1GALT1/C1GALT1_chp1"/>
</dbReference>
<accession>A0A7S2S365</accession>
<keyword evidence="4" id="KW-0735">Signal-anchor</keyword>
<evidence type="ECO:0000256" key="2">
    <source>
        <dbReference type="ARBA" id="ARBA00006462"/>
    </source>
</evidence>
<evidence type="ECO:0000256" key="3">
    <source>
        <dbReference type="ARBA" id="ARBA00022692"/>
    </source>
</evidence>
<dbReference type="PANTHER" id="PTHR23033">
    <property type="entry name" value="BETA1,3-GALACTOSYLTRANSFERASE"/>
    <property type="match status" value="1"/>
</dbReference>
<evidence type="ECO:0000256" key="4">
    <source>
        <dbReference type="ARBA" id="ARBA00022968"/>
    </source>
</evidence>
<dbReference type="GO" id="GO:0016020">
    <property type="term" value="C:membrane"/>
    <property type="evidence" value="ECO:0007669"/>
    <property type="project" value="UniProtKB-SubCell"/>
</dbReference>
<gene>
    <name evidence="7" type="ORF">QSP1433_LOCUS9768</name>
</gene>
<name>A0A7S2S365_9STRA</name>
<dbReference type="Gene3D" id="3.90.550.50">
    <property type="match status" value="1"/>
</dbReference>
<dbReference type="EMBL" id="HBHK01015531">
    <property type="protein sequence ID" value="CAD9688117.1"/>
    <property type="molecule type" value="Transcribed_RNA"/>
</dbReference>
<evidence type="ECO:0000256" key="5">
    <source>
        <dbReference type="ARBA" id="ARBA00022989"/>
    </source>
</evidence>
<reference evidence="7" key="1">
    <citation type="submission" date="2021-01" db="EMBL/GenBank/DDBJ databases">
        <authorList>
            <person name="Corre E."/>
            <person name="Pelletier E."/>
            <person name="Niang G."/>
            <person name="Scheremetjew M."/>
            <person name="Finn R."/>
            <person name="Kale V."/>
            <person name="Holt S."/>
            <person name="Cochrane G."/>
            <person name="Meng A."/>
            <person name="Brown T."/>
            <person name="Cohen L."/>
        </authorList>
    </citation>
    <scope>NUCLEOTIDE SEQUENCE</scope>
    <source>
        <strain evidence="7">NY070348D</strain>
    </source>
</reference>
<keyword evidence="6" id="KW-0472">Membrane</keyword>
<evidence type="ECO:0000256" key="1">
    <source>
        <dbReference type="ARBA" id="ARBA00004606"/>
    </source>
</evidence>